<dbReference type="Proteomes" id="UP001212411">
    <property type="component" value="Chromosome 1"/>
</dbReference>
<evidence type="ECO:0000313" key="6">
    <source>
        <dbReference type="EMBL" id="WBW73045.1"/>
    </source>
</evidence>
<accession>A0AAE9WC01</accession>
<dbReference type="Pfam" id="PF08592">
    <property type="entry name" value="Anthrone_oxy"/>
    <property type="match status" value="1"/>
</dbReference>
<name>A0AAE9WC01_9SCHI</name>
<keyword evidence="2 5" id="KW-0812">Transmembrane</keyword>
<evidence type="ECO:0000256" key="5">
    <source>
        <dbReference type="SAM" id="Phobius"/>
    </source>
</evidence>
<evidence type="ECO:0000256" key="2">
    <source>
        <dbReference type="ARBA" id="ARBA00022692"/>
    </source>
</evidence>
<dbReference type="PANTHER" id="PTHR35042:SF1">
    <property type="entry name" value="DUF1772-DOMAIN-CONTAINING PROTEIN"/>
    <property type="match status" value="1"/>
</dbReference>
<dbReference type="AlphaFoldDB" id="A0AAE9WC01"/>
<evidence type="ECO:0000256" key="1">
    <source>
        <dbReference type="ARBA" id="ARBA00004141"/>
    </source>
</evidence>
<proteinExistence type="predicted"/>
<protein>
    <submittedName>
        <fullName evidence="6">Mitochondrial DUF1772 family protein, multimembrane spanning anthrone oxygenase-like</fullName>
    </submittedName>
</protein>
<dbReference type="GeneID" id="80875670"/>
<gene>
    <name evidence="6" type="ORF">SOMG_02189</name>
</gene>
<dbReference type="InterPro" id="IPR013901">
    <property type="entry name" value="Anthrone_oxy"/>
</dbReference>
<reference evidence="6 7" key="1">
    <citation type="journal article" date="2023" name="G3 (Bethesda)">
        <title>A high-quality reference genome for the fission yeast Schizosaccharomyces osmophilus.</title>
        <authorList>
            <person name="Jia G.S."/>
            <person name="Zhang W.C."/>
            <person name="Liang Y."/>
            <person name="Liu X.H."/>
            <person name="Rhind N."/>
            <person name="Pidoux A."/>
            <person name="Brysch-Herzberg M."/>
            <person name="Du L.L."/>
        </authorList>
    </citation>
    <scope>NUCLEOTIDE SEQUENCE [LARGE SCALE GENOMIC DNA]</scope>
    <source>
        <strain evidence="6 7">CBS 15793</strain>
    </source>
</reference>
<feature type="transmembrane region" description="Helical" evidence="5">
    <location>
        <begin position="137"/>
        <end position="161"/>
    </location>
</feature>
<dbReference type="EMBL" id="CP115611">
    <property type="protein sequence ID" value="WBW73045.1"/>
    <property type="molecule type" value="Genomic_DNA"/>
</dbReference>
<sequence length="162" mass="17460">MNFNLVYLFQAAGILVPSMEAGAVLSISAQSIPVLLSAPADVGLAQFKYVYLLGKRTLPFIAAGNMLIQGCLAYWERPRSVLSSNLYLISGSLSVLIPLYSVVFMGNTNGSLLAINPDIVLKSKEATDTFRKLLQKWSIMSLVRSALLCGSALSSFAGTFLF</sequence>
<dbReference type="GO" id="GO:0016020">
    <property type="term" value="C:membrane"/>
    <property type="evidence" value="ECO:0007669"/>
    <property type="project" value="UniProtKB-SubCell"/>
</dbReference>
<dbReference type="PANTHER" id="PTHR35042">
    <property type="entry name" value="ANTHRONE OXYGENASE ENCC"/>
    <property type="match status" value="1"/>
</dbReference>
<evidence type="ECO:0000256" key="3">
    <source>
        <dbReference type="ARBA" id="ARBA00022989"/>
    </source>
</evidence>
<dbReference type="KEGG" id="som:SOMG_02189"/>
<feature type="transmembrane region" description="Helical" evidence="5">
    <location>
        <begin position="87"/>
        <end position="106"/>
    </location>
</feature>
<evidence type="ECO:0000256" key="4">
    <source>
        <dbReference type="ARBA" id="ARBA00023136"/>
    </source>
</evidence>
<feature type="transmembrane region" description="Helical" evidence="5">
    <location>
        <begin position="57"/>
        <end position="75"/>
    </location>
</feature>
<evidence type="ECO:0000313" key="7">
    <source>
        <dbReference type="Proteomes" id="UP001212411"/>
    </source>
</evidence>
<keyword evidence="4 5" id="KW-0472">Membrane</keyword>
<dbReference type="RefSeq" id="XP_056037288.1">
    <property type="nucleotide sequence ID" value="XM_056180981.1"/>
</dbReference>
<keyword evidence="3 5" id="KW-1133">Transmembrane helix</keyword>
<organism evidence="6 7">
    <name type="scientific">Schizosaccharomyces osmophilus</name>
    <dbReference type="NCBI Taxonomy" id="2545709"/>
    <lineage>
        <taxon>Eukaryota</taxon>
        <taxon>Fungi</taxon>
        <taxon>Dikarya</taxon>
        <taxon>Ascomycota</taxon>
        <taxon>Taphrinomycotina</taxon>
        <taxon>Schizosaccharomycetes</taxon>
        <taxon>Schizosaccharomycetales</taxon>
        <taxon>Schizosaccharomycetaceae</taxon>
        <taxon>Schizosaccharomyces</taxon>
    </lineage>
</organism>
<comment type="subcellular location">
    <subcellularLocation>
        <location evidence="1">Membrane</location>
        <topology evidence="1">Multi-pass membrane protein</topology>
    </subcellularLocation>
</comment>
<keyword evidence="7" id="KW-1185">Reference proteome</keyword>